<dbReference type="EMBL" id="JADNRY010000029">
    <property type="protein sequence ID" value="KAF9071811.1"/>
    <property type="molecule type" value="Genomic_DNA"/>
</dbReference>
<accession>A0A9P5PT28</accession>
<organism evidence="2 3">
    <name type="scientific">Rhodocollybia butyracea</name>
    <dbReference type="NCBI Taxonomy" id="206335"/>
    <lineage>
        <taxon>Eukaryota</taxon>
        <taxon>Fungi</taxon>
        <taxon>Dikarya</taxon>
        <taxon>Basidiomycota</taxon>
        <taxon>Agaricomycotina</taxon>
        <taxon>Agaricomycetes</taxon>
        <taxon>Agaricomycetidae</taxon>
        <taxon>Agaricales</taxon>
        <taxon>Marasmiineae</taxon>
        <taxon>Omphalotaceae</taxon>
        <taxon>Rhodocollybia</taxon>
    </lineage>
</organism>
<dbReference type="OrthoDB" id="2988301at2759"/>
<gene>
    <name evidence="2" type="ORF">BDP27DRAFT_1418631</name>
</gene>
<feature type="transmembrane region" description="Helical" evidence="1">
    <location>
        <begin position="128"/>
        <end position="152"/>
    </location>
</feature>
<keyword evidence="3" id="KW-1185">Reference proteome</keyword>
<keyword evidence="1" id="KW-0812">Transmembrane</keyword>
<feature type="transmembrane region" description="Helical" evidence="1">
    <location>
        <begin position="49"/>
        <end position="70"/>
    </location>
</feature>
<evidence type="ECO:0000313" key="3">
    <source>
        <dbReference type="Proteomes" id="UP000772434"/>
    </source>
</evidence>
<protein>
    <submittedName>
        <fullName evidence="2">Uncharacterized protein</fullName>
    </submittedName>
</protein>
<dbReference type="AlphaFoldDB" id="A0A9P5PT28"/>
<reference evidence="2" key="1">
    <citation type="submission" date="2020-11" db="EMBL/GenBank/DDBJ databases">
        <authorList>
            <consortium name="DOE Joint Genome Institute"/>
            <person name="Ahrendt S."/>
            <person name="Riley R."/>
            <person name="Andreopoulos W."/>
            <person name="Labutti K."/>
            <person name="Pangilinan J."/>
            <person name="Ruiz-Duenas F.J."/>
            <person name="Barrasa J.M."/>
            <person name="Sanchez-Garcia M."/>
            <person name="Camarero S."/>
            <person name="Miyauchi S."/>
            <person name="Serrano A."/>
            <person name="Linde D."/>
            <person name="Babiker R."/>
            <person name="Drula E."/>
            <person name="Ayuso-Fernandez I."/>
            <person name="Pacheco R."/>
            <person name="Padilla G."/>
            <person name="Ferreira P."/>
            <person name="Barriuso J."/>
            <person name="Kellner H."/>
            <person name="Castanera R."/>
            <person name="Alfaro M."/>
            <person name="Ramirez L."/>
            <person name="Pisabarro A.G."/>
            <person name="Kuo A."/>
            <person name="Tritt A."/>
            <person name="Lipzen A."/>
            <person name="He G."/>
            <person name="Yan M."/>
            <person name="Ng V."/>
            <person name="Cullen D."/>
            <person name="Martin F."/>
            <person name="Rosso M.-N."/>
            <person name="Henrissat B."/>
            <person name="Hibbett D."/>
            <person name="Martinez A.T."/>
            <person name="Grigoriev I.V."/>
        </authorList>
    </citation>
    <scope>NUCLEOTIDE SEQUENCE</scope>
    <source>
        <strain evidence="2">AH 40177</strain>
    </source>
</reference>
<sequence length="301" mass="33330">MDPIPDSIELKASTDETIALLFIALELSGAIGMSLILLTAMVSRVKRLATWYSFCVSWIISCISYSLLYFSGEIGSPEPRKSICITQASLIYSVPTLTASSTLALLIHSWYNVHFGLSKQPLESNSRVVIALLLVPFALWILLLLGFLLFGIKSSSLVHNFGFYCTFMQILPSKISSLFVIVTTFATVPIQVSLGISLCRNFDRTNTSSAISVQTLQMVIRVFTFSFLILIGFAEALIHLLTLSRIEAVDIIMALLPVFGVLIFGIQKDLFQAWSAWTRMFKSRSNYRDGIGKNVVETVGT</sequence>
<feature type="transmembrane region" description="Helical" evidence="1">
    <location>
        <begin position="219"/>
        <end position="242"/>
    </location>
</feature>
<dbReference type="Proteomes" id="UP000772434">
    <property type="component" value="Unassembled WGS sequence"/>
</dbReference>
<keyword evidence="1" id="KW-1133">Transmembrane helix</keyword>
<proteinExistence type="predicted"/>
<feature type="transmembrane region" description="Helical" evidence="1">
    <location>
        <begin position="178"/>
        <end position="198"/>
    </location>
</feature>
<comment type="caution">
    <text evidence="2">The sequence shown here is derived from an EMBL/GenBank/DDBJ whole genome shotgun (WGS) entry which is preliminary data.</text>
</comment>
<evidence type="ECO:0000256" key="1">
    <source>
        <dbReference type="SAM" id="Phobius"/>
    </source>
</evidence>
<keyword evidence="1" id="KW-0472">Membrane</keyword>
<evidence type="ECO:0000313" key="2">
    <source>
        <dbReference type="EMBL" id="KAF9071811.1"/>
    </source>
</evidence>
<feature type="transmembrane region" description="Helical" evidence="1">
    <location>
        <begin position="20"/>
        <end position="42"/>
    </location>
</feature>
<feature type="transmembrane region" description="Helical" evidence="1">
    <location>
        <begin position="248"/>
        <end position="266"/>
    </location>
</feature>
<name>A0A9P5PT28_9AGAR</name>
<feature type="transmembrane region" description="Helical" evidence="1">
    <location>
        <begin position="90"/>
        <end position="107"/>
    </location>
</feature>